<evidence type="ECO:0000256" key="6">
    <source>
        <dbReference type="ARBA" id="ARBA00023136"/>
    </source>
</evidence>
<accession>A0ABY4ZVV9</accession>
<evidence type="ECO:0000256" key="1">
    <source>
        <dbReference type="ARBA" id="ARBA00007150"/>
    </source>
</evidence>
<feature type="transmembrane region" description="Helical" evidence="7">
    <location>
        <begin position="64"/>
        <end position="88"/>
    </location>
</feature>
<name>A0ABY4ZVV9_9CAUL</name>
<feature type="transmembrane region" description="Helical" evidence="7">
    <location>
        <begin position="142"/>
        <end position="161"/>
    </location>
</feature>
<sequence length="308" mass="34240">MIFPDIDPVVHIGPWALQWGPLALRWYALAYVAGILLGWRFAVRMTRTPSLWGGRTPTATPLQIDDLVLWITLGIILGGRIGYILFYMLLNSEQRTWLLAHPLDIFKIWEGGMSFHGGFLGVCAAIALFARQQKIDILKLGDLIAPVAPIGLFFGRIANFINGELWGRPTDGPWGIVFCNETIKASHPQHICPAGSLPRHPSQLYEAGLEGLLLFLILALCVYRLKWLQRRGAIVAMFLISYGVFRLSLENVRNPDIGMPDFPLGLTMGMLLSTPMILVGGWLLWKALKEPVKPPQETKGGDEGHEPA</sequence>
<protein>
    <recommendedName>
        <fullName evidence="7">Phosphatidylglycerol--prolipoprotein diacylglyceryl transferase</fullName>
        <ecNumber evidence="7">2.5.1.145</ecNumber>
    </recommendedName>
</protein>
<keyword evidence="5 7" id="KW-1133">Transmembrane helix</keyword>
<comment type="function">
    <text evidence="7">Catalyzes the transfer of the diacylglyceryl group from phosphatidylglycerol to the sulfhydryl group of the N-terminal cysteine of a prolipoprotein, the first step in the formation of mature lipoproteins.</text>
</comment>
<keyword evidence="6 7" id="KW-0472">Membrane</keyword>
<dbReference type="InterPro" id="IPR001640">
    <property type="entry name" value="Lgt"/>
</dbReference>
<dbReference type="EMBL" id="CP096040">
    <property type="protein sequence ID" value="USQ96769.1"/>
    <property type="molecule type" value="Genomic_DNA"/>
</dbReference>
<dbReference type="GO" id="GO:0008961">
    <property type="term" value="F:phosphatidylglycerol-prolipoprotein diacylglyceryl transferase activity"/>
    <property type="evidence" value="ECO:0007669"/>
    <property type="project" value="UniProtKB-EC"/>
</dbReference>
<organism evidence="8 9">
    <name type="scientific">Caulobacter segnis</name>
    <dbReference type="NCBI Taxonomy" id="88688"/>
    <lineage>
        <taxon>Bacteria</taxon>
        <taxon>Pseudomonadati</taxon>
        <taxon>Pseudomonadota</taxon>
        <taxon>Alphaproteobacteria</taxon>
        <taxon>Caulobacterales</taxon>
        <taxon>Caulobacteraceae</taxon>
        <taxon>Caulobacter</taxon>
    </lineage>
</organism>
<dbReference type="Proteomes" id="UP001057520">
    <property type="component" value="Chromosome"/>
</dbReference>
<feature type="transmembrane region" description="Helical" evidence="7">
    <location>
        <begin position="24"/>
        <end position="43"/>
    </location>
</feature>
<dbReference type="PROSITE" id="PS01311">
    <property type="entry name" value="LGT"/>
    <property type="match status" value="1"/>
</dbReference>
<evidence type="ECO:0000256" key="2">
    <source>
        <dbReference type="ARBA" id="ARBA00022475"/>
    </source>
</evidence>
<keyword evidence="3 7" id="KW-0808">Transferase</keyword>
<feature type="transmembrane region" description="Helical" evidence="7">
    <location>
        <begin position="108"/>
        <end position="130"/>
    </location>
</feature>
<evidence type="ECO:0000256" key="4">
    <source>
        <dbReference type="ARBA" id="ARBA00022692"/>
    </source>
</evidence>
<keyword evidence="4 7" id="KW-0812">Transmembrane</keyword>
<dbReference type="EC" id="2.5.1.145" evidence="7"/>
<feature type="transmembrane region" description="Helical" evidence="7">
    <location>
        <begin position="207"/>
        <end position="225"/>
    </location>
</feature>
<feature type="transmembrane region" description="Helical" evidence="7">
    <location>
        <begin position="232"/>
        <end position="249"/>
    </location>
</feature>
<proteinExistence type="inferred from homology"/>
<evidence type="ECO:0000313" key="9">
    <source>
        <dbReference type="Proteomes" id="UP001057520"/>
    </source>
</evidence>
<gene>
    <name evidence="7 8" type="primary">lgt</name>
    <name evidence="8" type="ORF">MZV50_04080</name>
</gene>
<dbReference type="NCBIfam" id="TIGR00544">
    <property type="entry name" value="lgt"/>
    <property type="match status" value="1"/>
</dbReference>
<feature type="binding site" evidence="7">
    <location>
        <position position="156"/>
    </location>
    <ligand>
        <name>a 1,2-diacyl-sn-glycero-3-phospho-(1'-sn-glycerol)</name>
        <dbReference type="ChEBI" id="CHEBI:64716"/>
    </ligand>
</feature>
<evidence type="ECO:0000256" key="3">
    <source>
        <dbReference type="ARBA" id="ARBA00022679"/>
    </source>
</evidence>
<dbReference type="PANTHER" id="PTHR30589:SF0">
    <property type="entry name" value="PHOSPHATIDYLGLYCEROL--PROLIPOPROTEIN DIACYLGLYCERYL TRANSFERASE"/>
    <property type="match status" value="1"/>
</dbReference>
<comment type="catalytic activity">
    <reaction evidence="7">
        <text>L-cysteinyl-[prolipoprotein] + a 1,2-diacyl-sn-glycero-3-phospho-(1'-sn-glycerol) = an S-1,2-diacyl-sn-glyceryl-L-cysteinyl-[prolipoprotein] + sn-glycerol 1-phosphate + H(+)</text>
        <dbReference type="Rhea" id="RHEA:56712"/>
        <dbReference type="Rhea" id="RHEA-COMP:14679"/>
        <dbReference type="Rhea" id="RHEA-COMP:14680"/>
        <dbReference type="ChEBI" id="CHEBI:15378"/>
        <dbReference type="ChEBI" id="CHEBI:29950"/>
        <dbReference type="ChEBI" id="CHEBI:57685"/>
        <dbReference type="ChEBI" id="CHEBI:64716"/>
        <dbReference type="ChEBI" id="CHEBI:140658"/>
        <dbReference type="EC" id="2.5.1.145"/>
    </reaction>
</comment>
<reference evidence="8 9" key="1">
    <citation type="submission" date="2022-04" db="EMBL/GenBank/DDBJ databases">
        <title>Genome sequence of soybean root-associated Caulobacter segnis RL271.</title>
        <authorList>
            <person name="Longley R."/>
            <person name="Bonito G."/>
            <person name="Trigodet F."/>
            <person name="Crosson S."/>
            <person name="Fiebig A."/>
        </authorList>
    </citation>
    <scope>NUCLEOTIDE SEQUENCE [LARGE SCALE GENOMIC DNA]</scope>
    <source>
        <strain evidence="8 9">RL271</strain>
    </source>
</reference>
<dbReference type="PANTHER" id="PTHR30589">
    <property type="entry name" value="PROLIPOPROTEIN DIACYLGLYCERYL TRANSFERASE"/>
    <property type="match status" value="1"/>
</dbReference>
<feature type="transmembrane region" description="Helical" evidence="7">
    <location>
        <begin position="264"/>
        <end position="285"/>
    </location>
</feature>
<dbReference type="HAMAP" id="MF_01147">
    <property type="entry name" value="Lgt"/>
    <property type="match status" value="1"/>
</dbReference>
<dbReference type="Pfam" id="PF01790">
    <property type="entry name" value="LGT"/>
    <property type="match status" value="1"/>
</dbReference>
<comment type="pathway">
    <text evidence="7">Protein modification; lipoprotein biosynthesis (diacylglyceryl transfer).</text>
</comment>
<keyword evidence="9" id="KW-1185">Reference proteome</keyword>
<comment type="similarity">
    <text evidence="1 7">Belongs to the Lgt family.</text>
</comment>
<evidence type="ECO:0000256" key="7">
    <source>
        <dbReference type="HAMAP-Rule" id="MF_01147"/>
    </source>
</evidence>
<evidence type="ECO:0000256" key="5">
    <source>
        <dbReference type="ARBA" id="ARBA00022989"/>
    </source>
</evidence>
<evidence type="ECO:0000313" key="8">
    <source>
        <dbReference type="EMBL" id="USQ96769.1"/>
    </source>
</evidence>
<comment type="subcellular location">
    <subcellularLocation>
        <location evidence="7">Cell membrane</location>
        <topology evidence="7">Multi-pass membrane protein</topology>
    </subcellularLocation>
</comment>
<keyword evidence="2 7" id="KW-1003">Cell membrane</keyword>